<gene>
    <name evidence="2" type="ORF">SCFA_20005</name>
</gene>
<evidence type="ECO:0008006" key="3">
    <source>
        <dbReference type="Google" id="ProtNLM"/>
    </source>
</evidence>
<sequence length="96" mass="10488">MPGKENTNREHEEFKGTGSHNDNHGKNMVTIYVNDEAVAIHRGRQTVAEIKALGNVPATDILYQMPNYEVPLNDNDAVTIKGGERFKSCAPSGCSS</sequence>
<reference evidence="2" key="1">
    <citation type="submission" date="2019-03" db="EMBL/GenBank/DDBJ databases">
        <authorList>
            <person name="Hao L."/>
        </authorList>
    </citation>
    <scope>NUCLEOTIDE SEQUENCE</scope>
</reference>
<name>A0A485LZD0_9ZZZZ</name>
<evidence type="ECO:0000313" key="2">
    <source>
        <dbReference type="EMBL" id="VFU13060.1"/>
    </source>
</evidence>
<dbReference type="EMBL" id="CAADRN010000112">
    <property type="protein sequence ID" value="VFU13060.1"/>
    <property type="molecule type" value="Genomic_DNA"/>
</dbReference>
<dbReference type="AlphaFoldDB" id="A0A485LZD0"/>
<accession>A0A485LZD0</accession>
<organism evidence="2">
    <name type="scientific">anaerobic digester metagenome</name>
    <dbReference type="NCBI Taxonomy" id="1263854"/>
    <lineage>
        <taxon>unclassified sequences</taxon>
        <taxon>metagenomes</taxon>
        <taxon>ecological metagenomes</taxon>
    </lineage>
</organism>
<feature type="region of interest" description="Disordered" evidence="1">
    <location>
        <begin position="1"/>
        <end position="26"/>
    </location>
</feature>
<feature type="compositionally biased region" description="Basic and acidic residues" evidence="1">
    <location>
        <begin position="1"/>
        <end position="25"/>
    </location>
</feature>
<protein>
    <recommendedName>
        <fullName evidence="3">Multi-ubiquitin domain-containing protein</fullName>
    </recommendedName>
</protein>
<evidence type="ECO:0000256" key="1">
    <source>
        <dbReference type="SAM" id="MobiDB-lite"/>
    </source>
</evidence>
<proteinExistence type="predicted"/>